<dbReference type="AlphaFoldDB" id="A0A150JBG4"/>
<protein>
    <submittedName>
        <fullName evidence="2">Uncharacterized protein</fullName>
    </submittedName>
</protein>
<sequence>MALYVLKWIVGVIVLAVGVLFGLSIALNAKSADMYMMSGATMIAISFIIVGTNIFFMGTSEMKKMKEIKKDKEIMSKAEILASKKRIDSYRNIK</sequence>
<name>A0A150JBG4_9EURY</name>
<proteinExistence type="predicted"/>
<dbReference type="EMBL" id="LNJB01000012">
    <property type="protein sequence ID" value="KYC54495.1"/>
    <property type="molecule type" value="Genomic_DNA"/>
</dbReference>
<evidence type="ECO:0000313" key="4">
    <source>
        <dbReference type="Proteomes" id="UP000092420"/>
    </source>
</evidence>
<accession>A0A150JGJ1</accession>
<evidence type="ECO:0000256" key="1">
    <source>
        <dbReference type="SAM" id="Phobius"/>
    </source>
</evidence>
<feature type="transmembrane region" description="Helical" evidence="1">
    <location>
        <begin position="35"/>
        <end position="56"/>
    </location>
</feature>
<reference evidence="2 4" key="1">
    <citation type="journal article" date="2016" name="ISME J.">
        <title>Chasing the elusive Euryarchaeota class WSA2: genomes reveal a uniquely fastidious methyl-reducing methanogen.</title>
        <authorList>
            <person name="Nobu M.K."/>
            <person name="Narihiro T."/>
            <person name="Kuroda K."/>
            <person name="Mei R."/>
            <person name="Liu W.T."/>
        </authorList>
    </citation>
    <scope>NUCLEOTIDE SEQUENCE [LARGE SCALE GENOMIC DNA]</scope>
    <source>
        <strain evidence="2">ADurb1013_Bin02101</strain>
        <strain evidence="3">ADurb1213_Bin02801</strain>
    </source>
</reference>
<accession>A0A150JBG4</accession>
<keyword evidence="1" id="KW-0812">Transmembrane</keyword>
<feature type="transmembrane region" description="Helical" evidence="1">
    <location>
        <begin position="5"/>
        <end position="29"/>
    </location>
</feature>
<keyword evidence="1" id="KW-1133">Transmembrane helix</keyword>
<organism evidence="2 4">
    <name type="scientific">Candidatus Methanofastidiosum methylothiophilum</name>
    <dbReference type="NCBI Taxonomy" id="1705564"/>
    <lineage>
        <taxon>Archaea</taxon>
        <taxon>Methanobacteriati</taxon>
        <taxon>Methanobacteriota</taxon>
        <taxon>Stenosarchaea group</taxon>
        <taxon>Candidatus Methanofastidiosia</taxon>
        <taxon>Candidatus Methanofastidiosales</taxon>
        <taxon>Candidatus Methanofastidiosaceae</taxon>
        <taxon>Candidatus Methanofastidiosum</taxon>
    </lineage>
</organism>
<evidence type="ECO:0000313" key="3">
    <source>
        <dbReference type="EMBL" id="KYC57259.1"/>
    </source>
</evidence>
<evidence type="ECO:0000313" key="2">
    <source>
        <dbReference type="EMBL" id="KYC54495.1"/>
    </source>
</evidence>
<dbReference type="EMBL" id="LNJE01000012">
    <property type="protein sequence ID" value="KYC57259.1"/>
    <property type="molecule type" value="Genomic_DNA"/>
</dbReference>
<accession>A0A150JJ34</accession>
<dbReference type="Proteomes" id="UP000092420">
    <property type="component" value="Unassembled WGS sequence"/>
</dbReference>
<keyword evidence="1" id="KW-0472">Membrane</keyword>
<gene>
    <name evidence="2" type="ORF">AN188_00994</name>
    <name evidence="3" type="ORF">APG09_01075</name>
</gene>
<comment type="caution">
    <text evidence="2">The sequence shown here is derived from an EMBL/GenBank/DDBJ whole genome shotgun (WGS) entry which is preliminary data.</text>
</comment>